<keyword evidence="11" id="KW-1185">Reference proteome</keyword>
<proteinExistence type="inferred from homology"/>
<evidence type="ECO:0000256" key="3">
    <source>
        <dbReference type="ARBA" id="ARBA00009677"/>
    </source>
</evidence>
<comment type="similarity">
    <text evidence="3">Belongs to the flagella basal body rod proteins family.</text>
</comment>
<accession>A0A291GEC8</accession>
<dbReference type="RefSeq" id="WP_096806180.1">
    <property type="nucleotide sequence ID" value="NZ_CP022196.1"/>
</dbReference>
<feature type="domain" description="Flagellar hook-associated protein FlgK helical" evidence="9">
    <location>
        <begin position="101"/>
        <end position="327"/>
    </location>
</feature>
<protein>
    <recommendedName>
        <fullName evidence="4">Flagellar hook-associated protein 1</fullName>
    </recommendedName>
</protein>
<gene>
    <name evidence="10" type="ORF">CEW89_13120</name>
</gene>
<keyword evidence="5" id="KW-0964">Secreted</keyword>
<keyword evidence="10" id="KW-0966">Cell projection</keyword>
<dbReference type="InterPro" id="IPR002371">
    <property type="entry name" value="FlgK"/>
</dbReference>
<evidence type="ECO:0000256" key="6">
    <source>
        <dbReference type="ARBA" id="ARBA00023143"/>
    </source>
</evidence>
<organism evidence="10 11">
    <name type="scientific">Celeribacter ethanolicus</name>
    <dbReference type="NCBI Taxonomy" id="1758178"/>
    <lineage>
        <taxon>Bacteria</taxon>
        <taxon>Pseudomonadati</taxon>
        <taxon>Pseudomonadota</taxon>
        <taxon>Alphaproteobacteria</taxon>
        <taxon>Rhodobacterales</taxon>
        <taxon>Roseobacteraceae</taxon>
        <taxon>Celeribacter</taxon>
    </lineage>
</organism>
<evidence type="ECO:0000256" key="5">
    <source>
        <dbReference type="ARBA" id="ARBA00022525"/>
    </source>
</evidence>
<dbReference type="InterPro" id="IPR010930">
    <property type="entry name" value="Flg_bb/hook_C_dom"/>
</dbReference>
<sequence>MSISNALVNALTGLNAVSRAADVVSSNVANAMTEGYGKREIELTSQQVGRTGSGVSVVGVNRYYDPVTTGERRYADAEVALEDTRVEFYETYAEAMGQVDEEDSIAGRITGLETALIEAASRPDSEARLATVLDAAQDLARQINDASDVITDTRMAADKEIGQTVDFLNSALQRVVDLNVAIQKQITQGYDANALMDQRQTLVDQISAIIPVNEIQKDNGMIALYTNGGAFLVDSKAATLEFTATPTISADMTIGNGALSGLTINGISVSTDTEKGAIAGGKLAGLFEVRDELAPQAQVELDAFARNLIERFQSTDADATLTTGAAGLFTDGGAVFDTADEEGLAGRISVNALVDPDHGGELWKLRDGLGALAEGDQGDATILKSLTEALQNSRVASSGGLTGIERSALGFASDIYSLAETRQLNAEADLSYASARQESLEEIELANGVDTDYEMQRLLVIEQTYAANAKVIETIQTLMDQLMGI</sequence>
<evidence type="ECO:0000256" key="1">
    <source>
        <dbReference type="ARBA" id="ARBA00004117"/>
    </source>
</evidence>
<dbReference type="GO" id="GO:0005576">
    <property type="term" value="C:extracellular region"/>
    <property type="evidence" value="ECO:0007669"/>
    <property type="project" value="UniProtKB-SubCell"/>
</dbReference>
<dbReference type="Pfam" id="PF22638">
    <property type="entry name" value="FlgK_D1"/>
    <property type="match status" value="1"/>
</dbReference>
<dbReference type="PANTHER" id="PTHR30033">
    <property type="entry name" value="FLAGELLAR HOOK-ASSOCIATED PROTEIN 1"/>
    <property type="match status" value="1"/>
</dbReference>
<evidence type="ECO:0000313" key="11">
    <source>
        <dbReference type="Proteomes" id="UP000217935"/>
    </source>
</evidence>
<dbReference type="OrthoDB" id="7181295at2"/>
<evidence type="ECO:0000256" key="4">
    <source>
        <dbReference type="ARBA" id="ARBA00016244"/>
    </source>
</evidence>
<feature type="domain" description="Flagellar basal-body/hook protein C-terminal" evidence="8">
    <location>
        <begin position="448"/>
        <end position="483"/>
    </location>
</feature>
<dbReference type="NCBIfam" id="TIGR02492">
    <property type="entry name" value="flgK_ends"/>
    <property type="match status" value="1"/>
</dbReference>
<evidence type="ECO:0000259" key="9">
    <source>
        <dbReference type="Pfam" id="PF22638"/>
    </source>
</evidence>
<dbReference type="Pfam" id="PF06429">
    <property type="entry name" value="Flg_bbr_C"/>
    <property type="match status" value="1"/>
</dbReference>
<evidence type="ECO:0000256" key="2">
    <source>
        <dbReference type="ARBA" id="ARBA00004613"/>
    </source>
</evidence>
<name>A0A291GEC8_9RHOB</name>
<evidence type="ECO:0000313" key="10">
    <source>
        <dbReference type="EMBL" id="ATG48420.1"/>
    </source>
</evidence>
<reference evidence="10 11" key="1">
    <citation type="submission" date="2017-06" db="EMBL/GenBank/DDBJ databases">
        <title>Celeribacter sp. TSPH2 complete genome sequence.</title>
        <authorList>
            <person name="Woo J.-H."/>
            <person name="Kim H.-S."/>
        </authorList>
    </citation>
    <scope>NUCLEOTIDE SEQUENCE [LARGE SCALE GENOMIC DNA]</scope>
    <source>
        <strain evidence="10 11">TSPH2</strain>
    </source>
</reference>
<dbReference type="SUPFAM" id="SSF64518">
    <property type="entry name" value="Phase 1 flagellin"/>
    <property type="match status" value="1"/>
</dbReference>
<dbReference type="GO" id="GO:0009424">
    <property type="term" value="C:bacterial-type flagellum hook"/>
    <property type="evidence" value="ECO:0007669"/>
    <property type="project" value="InterPro"/>
</dbReference>
<dbReference type="AlphaFoldDB" id="A0A291GEC8"/>
<keyword evidence="6" id="KW-0975">Bacterial flagellum</keyword>
<dbReference type="GO" id="GO:0005198">
    <property type="term" value="F:structural molecule activity"/>
    <property type="evidence" value="ECO:0007669"/>
    <property type="project" value="InterPro"/>
</dbReference>
<evidence type="ECO:0000259" key="7">
    <source>
        <dbReference type="Pfam" id="PF00460"/>
    </source>
</evidence>
<keyword evidence="10" id="KW-0282">Flagellum</keyword>
<dbReference type="GO" id="GO:0009425">
    <property type="term" value="C:bacterial-type flagellum basal body"/>
    <property type="evidence" value="ECO:0007669"/>
    <property type="project" value="UniProtKB-SubCell"/>
</dbReference>
<dbReference type="Pfam" id="PF00460">
    <property type="entry name" value="Flg_bb_rod"/>
    <property type="match status" value="1"/>
</dbReference>
<dbReference type="GO" id="GO:0044780">
    <property type="term" value="P:bacterial-type flagellum assembly"/>
    <property type="evidence" value="ECO:0007669"/>
    <property type="project" value="InterPro"/>
</dbReference>
<feature type="domain" description="Flagellar basal body rod protein N-terminal" evidence="7">
    <location>
        <begin position="9"/>
        <end position="36"/>
    </location>
</feature>
<dbReference type="InterPro" id="IPR053927">
    <property type="entry name" value="FlgK_helical"/>
</dbReference>
<dbReference type="InterPro" id="IPR001444">
    <property type="entry name" value="Flag_bb_rod_N"/>
</dbReference>
<dbReference type="PANTHER" id="PTHR30033:SF1">
    <property type="entry name" value="FLAGELLAR HOOK-ASSOCIATED PROTEIN 1"/>
    <property type="match status" value="1"/>
</dbReference>
<keyword evidence="10" id="KW-0969">Cilium</keyword>
<dbReference type="EMBL" id="CP022196">
    <property type="protein sequence ID" value="ATG48420.1"/>
    <property type="molecule type" value="Genomic_DNA"/>
</dbReference>
<comment type="subcellular location">
    <subcellularLocation>
        <location evidence="1">Bacterial flagellum basal body</location>
    </subcellularLocation>
    <subcellularLocation>
        <location evidence="2">Secreted</location>
    </subcellularLocation>
</comment>
<dbReference type="KEGG" id="ceh:CEW89_13120"/>
<dbReference type="Proteomes" id="UP000217935">
    <property type="component" value="Chromosome"/>
</dbReference>
<evidence type="ECO:0000259" key="8">
    <source>
        <dbReference type="Pfam" id="PF06429"/>
    </source>
</evidence>